<proteinExistence type="predicted"/>
<dbReference type="SUPFAM" id="SSF47413">
    <property type="entry name" value="lambda repressor-like DNA-binding domains"/>
    <property type="match status" value="1"/>
</dbReference>
<gene>
    <name evidence="2" type="ORF">J2S41_003310</name>
</gene>
<dbReference type="Proteomes" id="UP001183643">
    <property type="component" value="Unassembled WGS sequence"/>
</dbReference>
<organism evidence="2 3">
    <name type="scientific">Catenuloplanes atrovinosus</name>
    <dbReference type="NCBI Taxonomy" id="137266"/>
    <lineage>
        <taxon>Bacteria</taxon>
        <taxon>Bacillati</taxon>
        <taxon>Actinomycetota</taxon>
        <taxon>Actinomycetes</taxon>
        <taxon>Micromonosporales</taxon>
        <taxon>Micromonosporaceae</taxon>
        <taxon>Catenuloplanes</taxon>
    </lineage>
</organism>
<dbReference type="AlphaFoldDB" id="A0AAE3YP03"/>
<dbReference type="PANTHER" id="PTHR47691">
    <property type="entry name" value="REGULATOR-RELATED"/>
    <property type="match status" value="1"/>
</dbReference>
<dbReference type="SMART" id="SM00530">
    <property type="entry name" value="HTH_XRE"/>
    <property type="match status" value="1"/>
</dbReference>
<dbReference type="Gene3D" id="3.40.50.300">
    <property type="entry name" value="P-loop containing nucleotide triphosphate hydrolases"/>
    <property type="match status" value="1"/>
</dbReference>
<dbReference type="InterPro" id="IPR001387">
    <property type="entry name" value="Cro/C1-type_HTH"/>
</dbReference>
<evidence type="ECO:0000313" key="3">
    <source>
        <dbReference type="Proteomes" id="UP001183643"/>
    </source>
</evidence>
<sequence length="366" mass="37297">MHPPPLAVLIRAHRHAARLTLHELSAASGISVRALGDLERGQSTARDRTLDALAGALGLGADDRAVLTEAAAVARAVPEDAFALPRAVPDFTGRTEPAELLARAVRDGAPVIVHGMAGVGKTALVVHTVSRTAGRFPGGVSFLDCRGTRPSRSGAEAGGAVDVAGRLRRTLAAGARGRRLIVLDDVAGDLPPEPPRAGAALVITSRSPLPGIDGAVRIPLGPLPAGESVALLAAITGAPADAAMAAVADYCGHLPLALRIAGNRLTGRPGGTAAHLADRLADEDRRLAVLSAGDLSVEAALATSFGRLSAHARSVIHRLAHAPGQVPAEASPAIEELRGAGLLAPAADGRYRLHDLVRIAARRLGP</sequence>
<dbReference type="RefSeq" id="WP_310368705.1">
    <property type="nucleotide sequence ID" value="NZ_JAVDYB010000001.1"/>
</dbReference>
<dbReference type="PANTHER" id="PTHR47691:SF3">
    <property type="entry name" value="HTH-TYPE TRANSCRIPTIONAL REGULATOR RV0890C-RELATED"/>
    <property type="match status" value="1"/>
</dbReference>
<dbReference type="Pfam" id="PF13560">
    <property type="entry name" value="HTH_31"/>
    <property type="match status" value="1"/>
</dbReference>
<dbReference type="Gene3D" id="1.10.260.40">
    <property type="entry name" value="lambda repressor-like DNA-binding domains"/>
    <property type="match status" value="1"/>
</dbReference>
<name>A0AAE3YP03_9ACTN</name>
<dbReference type="InterPro" id="IPR010982">
    <property type="entry name" value="Lambda_DNA-bd_dom_sf"/>
</dbReference>
<dbReference type="PRINTS" id="PR00364">
    <property type="entry name" value="DISEASERSIST"/>
</dbReference>
<dbReference type="PROSITE" id="PS50943">
    <property type="entry name" value="HTH_CROC1"/>
    <property type="match status" value="1"/>
</dbReference>
<dbReference type="CDD" id="cd00093">
    <property type="entry name" value="HTH_XRE"/>
    <property type="match status" value="1"/>
</dbReference>
<reference evidence="2" key="1">
    <citation type="submission" date="2023-07" db="EMBL/GenBank/DDBJ databases">
        <title>Sequencing the genomes of 1000 actinobacteria strains.</title>
        <authorList>
            <person name="Klenk H.-P."/>
        </authorList>
    </citation>
    <scope>NUCLEOTIDE SEQUENCE</scope>
    <source>
        <strain evidence="2">DSM 44707</strain>
    </source>
</reference>
<accession>A0AAE3YP03</accession>
<dbReference type="EMBL" id="JAVDYB010000001">
    <property type="protein sequence ID" value="MDR7276532.1"/>
    <property type="molecule type" value="Genomic_DNA"/>
</dbReference>
<dbReference type="SUPFAM" id="SSF52540">
    <property type="entry name" value="P-loop containing nucleoside triphosphate hydrolases"/>
    <property type="match status" value="1"/>
</dbReference>
<keyword evidence="3" id="KW-1185">Reference proteome</keyword>
<dbReference type="InterPro" id="IPR027417">
    <property type="entry name" value="P-loop_NTPase"/>
</dbReference>
<feature type="domain" description="HTH cro/C1-type" evidence="1">
    <location>
        <begin position="10"/>
        <end position="64"/>
    </location>
</feature>
<dbReference type="GO" id="GO:0003677">
    <property type="term" value="F:DNA binding"/>
    <property type="evidence" value="ECO:0007669"/>
    <property type="project" value="InterPro"/>
</dbReference>
<evidence type="ECO:0000313" key="2">
    <source>
        <dbReference type="EMBL" id="MDR7276532.1"/>
    </source>
</evidence>
<protein>
    <submittedName>
        <fullName evidence="2">Transcriptional regulator with XRE-family HTH domain</fullName>
    </submittedName>
</protein>
<comment type="caution">
    <text evidence="2">The sequence shown here is derived from an EMBL/GenBank/DDBJ whole genome shotgun (WGS) entry which is preliminary data.</text>
</comment>
<evidence type="ECO:0000259" key="1">
    <source>
        <dbReference type="PROSITE" id="PS50943"/>
    </source>
</evidence>